<gene>
    <name evidence="10" type="ORF">OMP40_07420</name>
</gene>
<comment type="similarity">
    <text evidence="7">Belongs to the binding-protein-dependent transport system permease family.</text>
</comment>
<dbReference type="SUPFAM" id="SSF161098">
    <property type="entry name" value="MetI-like"/>
    <property type="match status" value="1"/>
</dbReference>
<dbReference type="GO" id="GO:0055085">
    <property type="term" value="P:transmembrane transport"/>
    <property type="evidence" value="ECO:0007669"/>
    <property type="project" value="InterPro"/>
</dbReference>
<feature type="region of interest" description="Disordered" evidence="8">
    <location>
        <begin position="578"/>
        <end position="610"/>
    </location>
</feature>
<dbReference type="Pfam" id="PF00528">
    <property type="entry name" value="BPD_transp_1"/>
    <property type="match status" value="1"/>
</dbReference>
<feature type="transmembrane region" description="Helical" evidence="7">
    <location>
        <begin position="826"/>
        <end position="852"/>
    </location>
</feature>
<feature type="region of interest" description="Disordered" evidence="8">
    <location>
        <begin position="721"/>
        <end position="746"/>
    </location>
</feature>
<accession>A0A9X4KR07</accession>
<evidence type="ECO:0000313" key="10">
    <source>
        <dbReference type="EMBL" id="MDG0809225.1"/>
    </source>
</evidence>
<dbReference type="InterPro" id="IPR035906">
    <property type="entry name" value="MetI-like_sf"/>
</dbReference>
<feature type="transmembrane region" description="Helical" evidence="7">
    <location>
        <begin position="180"/>
        <end position="202"/>
    </location>
</feature>
<dbReference type="AlphaFoldDB" id="A0A9X4KR07"/>
<feature type="transmembrane region" description="Helical" evidence="7">
    <location>
        <begin position="766"/>
        <end position="785"/>
    </location>
</feature>
<feature type="compositionally biased region" description="Basic and acidic residues" evidence="8">
    <location>
        <begin position="532"/>
        <end position="551"/>
    </location>
</feature>
<feature type="transmembrane region" description="Helical" evidence="7">
    <location>
        <begin position="969"/>
        <end position="991"/>
    </location>
</feature>
<comment type="caution">
    <text evidence="10">The sequence shown here is derived from an EMBL/GenBank/DDBJ whole genome shotgun (WGS) entry which is preliminary data.</text>
</comment>
<dbReference type="InterPro" id="IPR050809">
    <property type="entry name" value="UgpAE/MalFG_permease"/>
</dbReference>
<evidence type="ECO:0000256" key="8">
    <source>
        <dbReference type="SAM" id="MobiDB-lite"/>
    </source>
</evidence>
<evidence type="ECO:0000256" key="3">
    <source>
        <dbReference type="ARBA" id="ARBA00022475"/>
    </source>
</evidence>
<keyword evidence="4 7" id="KW-0812">Transmembrane</keyword>
<evidence type="ECO:0000256" key="6">
    <source>
        <dbReference type="ARBA" id="ARBA00023136"/>
    </source>
</evidence>
<reference evidence="10" key="1">
    <citation type="submission" date="2022-10" db="EMBL/GenBank/DDBJ databases">
        <title>Comparative genomic analysis of Cohnella hashimotonis sp. nov., isolated from the International Space Station.</title>
        <authorList>
            <person name="Simpson A."/>
            <person name="Venkateswaran K."/>
        </authorList>
    </citation>
    <scope>NUCLEOTIDE SEQUENCE</scope>
    <source>
        <strain evidence="10">DSM 28161</strain>
    </source>
</reference>
<organism evidence="10 11">
    <name type="scientific">Cohnella rhizosphaerae</name>
    <dbReference type="NCBI Taxonomy" id="1457232"/>
    <lineage>
        <taxon>Bacteria</taxon>
        <taxon>Bacillati</taxon>
        <taxon>Bacillota</taxon>
        <taxon>Bacilli</taxon>
        <taxon>Bacillales</taxon>
        <taxon>Paenibacillaceae</taxon>
        <taxon>Cohnella</taxon>
    </lineage>
</organism>
<dbReference type="GO" id="GO:0005886">
    <property type="term" value="C:plasma membrane"/>
    <property type="evidence" value="ECO:0007669"/>
    <property type="project" value="UniProtKB-SubCell"/>
</dbReference>
<dbReference type="Proteomes" id="UP001153404">
    <property type="component" value="Unassembled WGS sequence"/>
</dbReference>
<feature type="transmembrane region" description="Helical" evidence="7">
    <location>
        <begin position="1025"/>
        <end position="1046"/>
    </location>
</feature>
<sequence>MNNETLISSVLPTTNVSLLYGPLLAYDGMDYAGWREALLGGYHYSVYWPENRIRLGQDRPEVLTYVQSVPIGAVHTYKGALVALIDAGEVRKLLATVVDDGKAWSYVEDAEGRILTGLDRTGSERGGLRLPEGERGYIVRDREGEKQLVMYAVSAESGWKYVAGVPYDAVIGNVRYMKTMYQTTMAVAIVAGLLIAVAFSYSSSRPILQIIRKLRQGLAESPASDKSDYAFLAGTITQLLDNREAMRSDLAQQQELVRATFFERLLRGGFSREKEIDSVRSYIGLDLPEGAYAAVLVAIDAGRDADMSHGQLERLDTAKVLVRRIFMEKLPYPLKDYSIDHDKLAVLLAIEGVPWASVRDALSDTVAVTAELLLQSCGTDIRVGVGSPCQGLIQIRDSFEEAAQALDALGDDASGSPVFHADLVREKDDYYYPLDIETRLINLVKAGDWTEAAAVLGQLRETNRELAGAGSAFATIEPLAFELRGDGRQAEKELRRHPGPRRRPAGLADRESARRLVRGRAVRPGGSAVLRDVRMGGAAEKRSAKGARRADAAPGRDALSGGRLVAVQVRRVARHDGEVRFPAVQGSDGPQLQSLSGDEADGAGGQAAARSGRLRRRHLADVRLCESEYVLQSVQALLRGQSDRVPSGAARRMRAHREREAGQSAFVGWPARASARVDRAGRMAAGLPHRLEFTPYGENPGPKSGKRHAFRPISTIRGVVAHGTLTSKNERRSPTPPGGLRTMRQTSAVSAPGPIAKLRRELRDHYQLYAMISIPLVWLIVFMYVPMYGVQIAFRNFRAVDGITGSPWAGLKYFRKFFNAYDASAILLNTVEVCFYTLLAGFPIFVLLALLLNNTNSKRFRKAVQLSTFVPYFISVTVVVGMLHQFLSTQDYGIVNRIIVFFGGQPIQFMTEPGWFSSIYTWSNIWQGAGFNAIIYIAALSSIDPALYEAAVMDGASRLQRMRHIDLPSIMPTVVITFILAIGQVMNLGFFDKIFLMQNALNLDRSEVISTYVYKTGMAASLPNFSYATAIGLFNSAINFALLIAANQFAKRVQQSSLW</sequence>
<dbReference type="PANTHER" id="PTHR43227">
    <property type="entry name" value="BLL4140 PROTEIN"/>
    <property type="match status" value="1"/>
</dbReference>
<dbReference type="Gene3D" id="1.10.3720.10">
    <property type="entry name" value="MetI-like"/>
    <property type="match status" value="1"/>
</dbReference>
<keyword evidence="11" id="KW-1185">Reference proteome</keyword>
<protein>
    <submittedName>
        <fullName evidence="10">ABC transporter permease subunit</fullName>
    </submittedName>
</protein>
<feature type="region of interest" description="Disordered" evidence="8">
    <location>
        <begin position="488"/>
        <end position="513"/>
    </location>
</feature>
<feature type="transmembrane region" description="Helical" evidence="7">
    <location>
        <begin position="925"/>
        <end position="948"/>
    </location>
</feature>
<name>A0A9X4KR07_9BACL</name>
<feature type="domain" description="ABC transmembrane type-1" evidence="9">
    <location>
        <begin position="827"/>
        <end position="1046"/>
    </location>
</feature>
<keyword evidence="5 7" id="KW-1133">Transmembrane helix</keyword>
<dbReference type="InterPro" id="IPR000515">
    <property type="entry name" value="MetI-like"/>
</dbReference>
<keyword evidence="6 7" id="KW-0472">Membrane</keyword>
<feature type="transmembrane region" description="Helical" evidence="7">
    <location>
        <begin position="864"/>
        <end position="887"/>
    </location>
</feature>
<evidence type="ECO:0000256" key="5">
    <source>
        <dbReference type="ARBA" id="ARBA00022989"/>
    </source>
</evidence>
<dbReference type="InterPro" id="IPR041522">
    <property type="entry name" value="CdaR_GGDEF"/>
</dbReference>
<dbReference type="Pfam" id="PF17853">
    <property type="entry name" value="GGDEF_2"/>
    <property type="match status" value="1"/>
</dbReference>
<keyword evidence="2 7" id="KW-0813">Transport</keyword>
<dbReference type="EMBL" id="JAPDIA010000003">
    <property type="protein sequence ID" value="MDG0809225.1"/>
    <property type="molecule type" value="Genomic_DNA"/>
</dbReference>
<dbReference type="PROSITE" id="PS50928">
    <property type="entry name" value="ABC_TM1"/>
    <property type="match status" value="1"/>
</dbReference>
<evidence type="ECO:0000256" key="7">
    <source>
        <dbReference type="RuleBase" id="RU363032"/>
    </source>
</evidence>
<feature type="region of interest" description="Disordered" evidence="8">
    <location>
        <begin position="532"/>
        <end position="557"/>
    </location>
</feature>
<evidence type="ECO:0000256" key="2">
    <source>
        <dbReference type="ARBA" id="ARBA00022448"/>
    </source>
</evidence>
<evidence type="ECO:0000256" key="4">
    <source>
        <dbReference type="ARBA" id="ARBA00022692"/>
    </source>
</evidence>
<dbReference type="PANTHER" id="PTHR43227:SF11">
    <property type="entry name" value="BLL4140 PROTEIN"/>
    <property type="match status" value="1"/>
</dbReference>
<comment type="subcellular location">
    <subcellularLocation>
        <location evidence="1 7">Cell membrane</location>
        <topology evidence="1 7">Multi-pass membrane protein</topology>
    </subcellularLocation>
</comment>
<proteinExistence type="inferred from homology"/>
<evidence type="ECO:0000256" key="1">
    <source>
        <dbReference type="ARBA" id="ARBA00004651"/>
    </source>
</evidence>
<dbReference type="CDD" id="cd06261">
    <property type="entry name" value="TM_PBP2"/>
    <property type="match status" value="1"/>
</dbReference>
<evidence type="ECO:0000259" key="9">
    <source>
        <dbReference type="PROSITE" id="PS50928"/>
    </source>
</evidence>
<evidence type="ECO:0000313" key="11">
    <source>
        <dbReference type="Proteomes" id="UP001153404"/>
    </source>
</evidence>
<keyword evidence="3" id="KW-1003">Cell membrane</keyword>